<sequence length="94" mass="10770">MWNNATRTTVPPSFGDPYTFVAVMKFIFLRQKMEKIVYDSNLPSSINHSVKASPMVIVQGRKIVADNNFHSHRLSRVALSTLEIIYFCYESSII</sequence>
<dbReference type="Proteomes" id="UP000499080">
    <property type="component" value="Unassembled WGS sequence"/>
</dbReference>
<proteinExistence type="predicted"/>
<organism evidence="1 2">
    <name type="scientific">Araneus ventricosus</name>
    <name type="common">Orbweaver spider</name>
    <name type="synonym">Epeira ventricosa</name>
    <dbReference type="NCBI Taxonomy" id="182803"/>
    <lineage>
        <taxon>Eukaryota</taxon>
        <taxon>Metazoa</taxon>
        <taxon>Ecdysozoa</taxon>
        <taxon>Arthropoda</taxon>
        <taxon>Chelicerata</taxon>
        <taxon>Arachnida</taxon>
        <taxon>Araneae</taxon>
        <taxon>Araneomorphae</taxon>
        <taxon>Entelegynae</taxon>
        <taxon>Araneoidea</taxon>
        <taxon>Araneidae</taxon>
        <taxon>Araneus</taxon>
    </lineage>
</organism>
<protein>
    <submittedName>
        <fullName evidence="1">Uncharacterized protein</fullName>
    </submittedName>
</protein>
<reference evidence="1 2" key="1">
    <citation type="journal article" date="2019" name="Sci. Rep.">
        <title>Orb-weaving spider Araneus ventricosus genome elucidates the spidroin gene catalogue.</title>
        <authorList>
            <person name="Kono N."/>
            <person name="Nakamura H."/>
            <person name="Ohtoshi R."/>
            <person name="Moran D.A.P."/>
            <person name="Shinohara A."/>
            <person name="Yoshida Y."/>
            <person name="Fujiwara M."/>
            <person name="Mori M."/>
            <person name="Tomita M."/>
            <person name="Arakawa K."/>
        </authorList>
    </citation>
    <scope>NUCLEOTIDE SEQUENCE [LARGE SCALE GENOMIC DNA]</scope>
</reference>
<gene>
    <name evidence="1" type="ORF">AVEN_118538_1</name>
</gene>
<evidence type="ECO:0000313" key="1">
    <source>
        <dbReference type="EMBL" id="GBL84118.1"/>
    </source>
</evidence>
<dbReference type="EMBL" id="BGPR01000036">
    <property type="protein sequence ID" value="GBL84118.1"/>
    <property type="molecule type" value="Genomic_DNA"/>
</dbReference>
<evidence type="ECO:0000313" key="2">
    <source>
        <dbReference type="Proteomes" id="UP000499080"/>
    </source>
</evidence>
<name>A0A4Y2AWK6_ARAVE</name>
<comment type="caution">
    <text evidence="1">The sequence shown here is derived from an EMBL/GenBank/DDBJ whole genome shotgun (WGS) entry which is preliminary data.</text>
</comment>
<dbReference type="AlphaFoldDB" id="A0A4Y2AWK6"/>
<accession>A0A4Y2AWK6</accession>
<keyword evidence="2" id="KW-1185">Reference proteome</keyword>